<dbReference type="Proteomes" id="UP001589608">
    <property type="component" value="Unassembled WGS sequence"/>
</dbReference>
<accession>A0ABV5MIG4</accession>
<evidence type="ECO:0000313" key="1">
    <source>
        <dbReference type="EMBL" id="MFB9448657.1"/>
    </source>
</evidence>
<reference evidence="1 2" key="1">
    <citation type="submission" date="2024-09" db="EMBL/GenBank/DDBJ databases">
        <authorList>
            <person name="Sun Q."/>
            <person name="Mori K."/>
        </authorList>
    </citation>
    <scope>NUCLEOTIDE SEQUENCE [LARGE SCALE GENOMIC DNA]</scope>
    <source>
        <strain evidence="1 2">JCM 3307</strain>
    </source>
</reference>
<proteinExistence type="predicted"/>
<protein>
    <recommendedName>
        <fullName evidence="3">Squalene cyclase C-terminal domain-containing protein</fullName>
    </recommendedName>
</protein>
<gene>
    <name evidence="1" type="ORF">ACFFTR_36695</name>
</gene>
<dbReference type="SUPFAM" id="SSF48208">
    <property type="entry name" value="Six-hairpin glycosidases"/>
    <property type="match status" value="1"/>
</dbReference>
<evidence type="ECO:0000313" key="2">
    <source>
        <dbReference type="Proteomes" id="UP001589608"/>
    </source>
</evidence>
<dbReference type="EMBL" id="JBHMCA010000058">
    <property type="protein sequence ID" value="MFB9448657.1"/>
    <property type="molecule type" value="Genomic_DNA"/>
</dbReference>
<name>A0ABV5MIG4_9ACTN</name>
<dbReference type="RefSeq" id="WP_223101268.1">
    <property type="nucleotide sequence ID" value="NZ_CP061913.1"/>
</dbReference>
<dbReference type="InterPro" id="IPR008928">
    <property type="entry name" value="6-hairpin_glycosidase_sf"/>
</dbReference>
<sequence>MTFAVVRFAAPPAGLYGTPPTAAPSRSAGSAVDVRMVTLIDDIVGELEASAPIGAPPGTWQDSTGCFRCDAGPALALAGAAAVTGDPARRNRAEDIFDEMIWAHQRPSGAFGPDERTAGIDTMFFAAELGIATVVLGADLDELHRAAWAKSVASAADFLIQGGHLAWYANGNIAIGNTLVMALAARLTHDARYDGRYEQALEFAIHPPQGRWPKAGLTVTREPTRKDGSDGKAFFSEAGEANQPGYDPEYTMLQLDQLTRIFLVNGDPRILRAMNMLTNQLMDRLDATKWRLDTSGGTRMSQTPRSVPFDSAGPLVLVEAGGRPDLERYQDSLLTAIERNFLRSATAFGDRMKYALGMTCASIIMSQPSWRRP</sequence>
<organism evidence="1 2">
    <name type="scientific">Dactylosporangium vinaceum</name>
    <dbReference type="NCBI Taxonomy" id="53362"/>
    <lineage>
        <taxon>Bacteria</taxon>
        <taxon>Bacillati</taxon>
        <taxon>Actinomycetota</taxon>
        <taxon>Actinomycetes</taxon>
        <taxon>Micromonosporales</taxon>
        <taxon>Micromonosporaceae</taxon>
        <taxon>Dactylosporangium</taxon>
    </lineage>
</organism>
<comment type="caution">
    <text evidence="1">The sequence shown here is derived from an EMBL/GenBank/DDBJ whole genome shotgun (WGS) entry which is preliminary data.</text>
</comment>
<keyword evidence="2" id="KW-1185">Reference proteome</keyword>
<evidence type="ECO:0008006" key="3">
    <source>
        <dbReference type="Google" id="ProtNLM"/>
    </source>
</evidence>